<dbReference type="RefSeq" id="XP_001598181.1">
    <property type="nucleotide sequence ID" value="XM_001598131.1"/>
</dbReference>
<dbReference type="AlphaFoldDB" id="A0A1D9PZC6"/>
<evidence type="ECO:0000256" key="5">
    <source>
        <dbReference type="ARBA" id="ARBA00022737"/>
    </source>
</evidence>
<feature type="compositionally biased region" description="Basic and acidic residues" evidence="9">
    <location>
        <begin position="235"/>
        <end position="245"/>
    </location>
</feature>
<dbReference type="PROSITE" id="PS00518">
    <property type="entry name" value="ZF_RING_1"/>
    <property type="match status" value="1"/>
</dbReference>
<dbReference type="Gene3D" id="3.30.40.10">
    <property type="entry name" value="Zinc/RING finger domain, C3HC4 (zinc finger)"/>
    <property type="match status" value="1"/>
</dbReference>
<keyword evidence="5" id="KW-0677">Repeat</keyword>
<dbReference type="PANTHER" id="PTHR11685">
    <property type="entry name" value="RBR FAMILY RING FINGER AND IBR DOMAIN-CONTAINING"/>
    <property type="match status" value="1"/>
</dbReference>
<evidence type="ECO:0000313" key="12">
    <source>
        <dbReference type="Proteomes" id="UP000177798"/>
    </source>
</evidence>
<evidence type="ECO:0000256" key="3">
    <source>
        <dbReference type="ARBA" id="ARBA00022679"/>
    </source>
</evidence>
<evidence type="ECO:0000256" key="6">
    <source>
        <dbReference type="ARBA" id="ARBA00022771"/>
    </source>
</evidence>
<protein>
    <recommendedName>
        <fullName evidence="2">RBR-type E3 ubiquitin transferase</fullName>
        <ecNumber evidence="2">2.3.2.31</ecNumber>
    </recommendedName>
</protein>
<evidence type="ECO:0000313" key="11">
    <source>
        <dbReference type="EMBL" id="APA08078.1"/>
    </source>
</evidence>
<dbReference type="CDD" id="cd20335">
    <property type="entry name" value="BRcat_RBR"/>
    <property type="match status" value="1"/>
</dbReference>
<organism evidence="11 12">
    <name type="scientific">Sclerotinia sclerotiorum (strain ATCC 18683 / 1980 / Ss-1)</name>
    <name type="common">White mold</name>
    <name type="synonym">Whetzelinia sclerotiorum</name>
    <dbReference type="NCBI Taxonomy" id="665079"/>
    <lineage>
        <taxon>Eukaryota</taxon>
        <taxon>Fungi</taxon>
        <taxon>Dikarya</taxon>
        <taxon>Ascomycota</taxon>
        <taxon>Pezizomycotina</taxon>
        <taxon>Leotiomycetes</taxon>
        <taxon>Helotiales</taxon>
        <taxon>Sclerotiniaceae</taxon>
        <taxon>Sclerotinia</taxon>
    </lineage>
</organism>
<evidence type="ECO:0000259" key="10">
    <source>
        <dbReference type="PROSITE" id="PS51873"/>
    </source>
</evidence>
<gene>
    <name evidence="11" type="ORF">sscle_03g028480</name>
</gene>
<dbReference type="SUPFAM" id="SSF57850">
    <property type="entry name" value="RING/U-box"/>
    <property type="match status" value="2"/>
</dbReference>
<dbReference type="CDD" id="cd20336">
    <property type="entry name" value="Rcat_RBR"/>
    <property type="match status" value="1"/>
</dbReference>
<keyword evidence="4" id="KW-0479">Metal-binding</keyword>
<dbReference type="EMBL" id="CP017816">
    <property type="protein sequence ID" value="APA08078.1"/>
    <property type="molecule type" value="Genomic_DNA"/>
</dbReference>
<dbReference type="Pfam" id="PF22191">
    <property type="entry name" value="IBR_1"/>
    <property type="match status" value="1"/>
</dbReference>
<dbReference type="VEuPathDB" id="FungiDB:sscle_03g028480"/>
<evidence type="ECO:0000256" key="1">
    <source>
        <dbReference type="ARBA" id="ARBA00001798"/>
    </source>
</evidence>
<name>A0A1D9PZC6_SCLS1</name>
<dbReference type="InterPro" id="IPR002867">
    <property type="entry name" value="IBR_dom"/>
</dbReference>
<evidence type="ECO:0000256" key="2">
    <source>
        <dbReference type="ARBA" id="ARBA00012251"/>
    </source>
</evidence>
<dbReference type="InterPro" id="IPR013083">
    <property type="entry name" value="Znf_RING/FYVE/PHD"/>
</dbReference>
<evidence type="ECO:0000256" key="4">
    <source>
        <dbReference type="ARBA" id="ARBA00022723"/>
    </source>
</evidence>
<feature type="domain" description="RING-type" evidence="10">
    <location>
        <begin position="268"/>
        <end position="455"/>
    </location>
</feature>
<dbReference type="OMA" id="KDCPNDE"/>
<evidence type="ECO:0000256" key="9">
    <source>
        <dbReference type="SAM" id="MobiDB-lite"/>
    </source>
</evidence>
<dbReference type="Proteomes" id="UP000177798">
    <property type="component" value="Chromosome 3"/>
</dbReference>
<keyword evidence="8" id="KW-0862">Zinc</keyword>
<proteinExistence type="predicted"/>
<dbReference type="GO" id="GO:0016567">
    <property type="term" value="P:protein ubiquitination"/>
    <property type="evidence" value="ECO:0007669"/>
    <property type="project" value="InterPro"/>
</dbReference>
<dbReference type="GO" id="GO:0008270">
    <property type="term" value="F:zinc ion binding"/>
    <property type="evidence" value="ECO:0007669"/>
    <property type="project" value="UniProtKB-KW"/>
</dbReference>
<dbReference type="Pfam" id="PF01485">
    <property type="entry name" value="IBR"/>
    <property type="match status" value="1"/>
</dbReference>
<feature type="compositionally biased region" description="Basic and acidic residues" evidence="9">
    <location>
        <begin position="133"/>
        <end position="175"/>
    </location>
</feature>
<evidence type="ECO:0000256" key="8">
    <source>
        <dbReference type="ARBA" id="ARBA00022833"/>
    </source>
</evidence>
<reference evidence="12" key="1">
    <citation type="journal article" date="2017" name="Genome Biol. Evol.">
        <title>The complete genome sequence of the phytopathogenic fungus Sclerotinia sclerotiorum reveals insights into the genome architecture of broad host range pathogens.</title>
        <authorList>
            <person name="Derbyshire M."/>
            <person name="Denton-Giles M."/>
            <person name="Hegedus D."/>
            <person name="Seifbarghy S."/>
            <person name="Rollins J."/>
            <person name="van Kan J."/>
            <person name="Seidl M.F."/>
            <person name="Faino L."/>
            <person name="Mbengue M."/>
            <person name="Navaud O."/>
            <person name="Raffaele S."/>
            <person name="Hammond-Kosack K."/>
            <person name="Heard S."/>
            <person name="Oliver R."/>
        </authorList>
    </citation>
    <scope>NUCLEOTIDE SEQUENCE [LARGE SCALE GENOMIC DNA]</scope>
    <source>
        <strain evidence="12">ATCC 18683 / 1980 / Ss-1</strain>
    </source>
</reference>
<keyword evidence="6" id="KW-0863">Zinc-finger</keyword>
<dbReference type="OrthoDB" id="10009520at2759"/>
<dbReference type="InterPro" id="IPR017907">
    <property type="entry name" value="Znf_RING_CS"/>
</dbReference>
<dbReference type="InterPro" id="IPR031127">
    <property type="entry name" value="E3_UB_ligase_RBR"/>
</dbReference>
<dbReference type="KEGG" id="ssl:SS1G_00267"/>
<dbReference type="EC" id="2.3.2.31" evidence="2"/>
<feature type="compositionally biased region" description="Basic and acidic residues" evidence="9">
    <location>
        <begin position="186"/>
        <end position="207"/>
    </location>
</feature>
<feature type="region of interest" description="Disordered" evidence="9">
    <location>
        <begin position="235"/>
        <end position="263"/>
    </location>
</feature>
<dbReference type="Gene3D" id="1.20.120.1750">
    <property type="match status" value="1"/>
</dbReference>
<evidence type="ECO:0000256" key="7">
    <source>
        <dbReference type="ARBA" id="ARBA00022786"/>
    </source>
</evidence>
<sequence length="455" mass="52376">MASVSRSRSVMTSDELTAQRLQAQWDRENDLLRMHLLEAQRMQAQIEEEQAASMARRAARIERDMEEAIRIAAEWENEDRRAAARERELEEQENFARELLRRDEERAALLEEDLAAAQAAQAQWEQEIQEQEEQARRAAEDEERRATEDEERRAREAMRRRASENGERRASEVGRRRAAAAAARATEAEWKARMEKETAARKESEKKVRLETERLQLQQVEEQAKLVREQQAKEAEKKIQSEARRKEKLRNTGANKASEPAEKEEKAKQADCVSCLETGERANMCVLSCKHAYCGECIAAAFRTAFSSKKRFKCCKLNVPINPASRWLNKTFIASYKMLILEQTTKDPRYCSNKNCAKFIPPVNIHGTIATCQACKVRTCAPCGNAEHSGVCKEDKEGQAVQALADKQGWKSCPRCNFVIDKNEGCLHMTCKCLFEWCWECKREWSKCNSTCKRR</sequence>
<dbReference type="PROSITE" id="PS51873">
    <property type="entry name" value="TRIAD"/>
    <property type="match status" value="1"/>
</dbReference>
<accession>A0A1D9PZC6</accession>
<feature type="region of interest" description="Disordered" evidence="9">
    <location>
        <begin position="120"/>
        <end position="207"/>
    </location>
</feature>
<comment type="catalytic activity">
    <reaction evidence="1">
        <text>[E2 ubiquitin-conjugating enzyme]-S-ubiquitinyl-L-cysteine + [acceptor protein]-L-lysine = [E2 ubiquitin-conjugating enzyme]-L-cysteine + [acceptor protein]-N(6)-ubiquitinyl-L-lysine.</text>
        <dbReference type="EC" id="2.3.2.31"/>
    </reaction>
</comment>
<keyword evidence="3" id="KW-0808">Transferase</keyword>
<dbReference type="GO" id="GO:0061630">
    <property type="term" value="F:ubiquitin protein ligase activity"/>
    <property type="evidence" value="ECO:0007669"/>
    <property type="project" value="UniProtKB-EC"/>
</dbReference>
<keyword evidence="7" id="KW-0833">Ubl conjugation pathway</keyword>
<dbReference type="InterPro" id="IPR044066">
    <property type="entry name" value="TRIAD_supradom"/>
</dbReference>